<comment type="caution">
    <text evidence="1">The sequence shown here is derived from an EMBL/GenBank/DDBJ whole genome shotgun (WGS) entry which is preliminary data.</text>
</comment>
<organism evidence="1">
    <name type="scientific">hydrocarbon metagenome</name>
    <dbReference type="NCBI Taxonomy" id="938273"/>
    <lineage>
        <taxon>unclassified sequences</taxon>
        <taxon>metagenomes</taxon>
        <taxon>ecological metagenomes</taxon>
    </lineage>
</organism>
<accession>A0A0W8FCD9</accession>
<dbReference type="EMBL" id="LNQE01001374">
    <property type="protein sequence ID" value="KUG18566.1"/>
    <property type="molecule type" value="Genomic_DNA"/>
</dbReference>
<proteinExistence type="predicted"/>
<dbReference type="AlphaFoldDB" id="A0A0W8FCD9"/>
<protein>
    <submittedName>
        <fullName evidence="1">Uncharacterized protein</fullName>
    </submittedName>
</protein>
<name>A0A0W8FCD9_9ZZZZ</name>
<evidence type="ECO:0000313" key="1">
    <source>
        <dbReference type="EMBL" id="KUG18566.1"/>
    </source>
</evidence>
<sequence length="37" mass="4278">MPVDWIEIDVLKNQITGCRDQENPEEQALRSRFSVCG</sequence>
<gene>
    <name evidence="1" type="ORF">ASZ90_011696</name>
</gene>
<reference evidence="1" key="1">
    <citation type="journal article" date="2015" name="Proc. Natl. Acad. Sci. U.S.A.">
        <title>Networks of energetic and metabolic interactions define dynamics in microbial communities.</title>
        <authorList>
            <person name="Embree M."/>
            <person name="Liu J.K."/>
            <person name="Al-Bassam M.M."/>
            <person name="Zengler K."/>
        </authorList>
    </citation>
    <scope>NUCLEOTIDE SEQUENCE</scope>
</reference>